<dbReference type="InterPro" id="IPR050178">
    <property type="entry name" value="AspA/AstE_fam"/>
</dbReference>
<name>A0ABR9SC35_9BURK</name>
<dbReference type="EMBL" id="JADDOJ010000012">
    <property type="protein sequence ID" value="MBE7939909.1"/>
    <property type="molecule type" value="Genomic_DNA"/>
</dbReference>
<keyword evidence="4" id="KW-0862">Zinc</keyword>
<dbReference type="InterPro" id="IPR055438">
    <property type="entry name" value="AstE_AspA_cat"/>
</dbReference>
<dbReference type="PANTHER" id="PTHR15162">
    <property type="entry name" value="ASPARTOACYLASE"/>
    <property type="match status" value="1"/>
</dbReference>
<evidence type="ECO:0000256" key="1">
    <source>
        <dbReference type="ARBA" id="ARBA00001947"/>
    </source>
</evidence>
<keyword evidence="7" id="KW-1185">Reference proteome</keyword>
<keyword evidence="3" id="KW-0378">Hydrolase</keyword>
<dbReference type="Gene3D" id="3.40.630.10">
    <property type="entry name" value="Zn peptidases"/>
    <property type="match status" value="1"/>
</dbReference>
<reference evidence="6 7" key="1">
    <citation type="submission" date="2020-10" db="EMBL/GenBank/DDBJ databases">
        <title>Draft genome of Ramlibacter aquaticus LMG 30558.</title>
        <authorList>
            <person name="Props R."/>
        </authorList>
    </citation>
    <scope>NUCLEOTIDE SEQUENCE [LARGE SCALE GENOMIC DNA]</scope>
    <source>
        <strain evidence="6 7">LMG 30558</strain>
    </source>
</reference>
<evidence type="ECO:0000256" key="3">
    <source>
        <dbReference type="ARBA" id="ARBA00022801"/>
    </source>
</evidence>
<comment type="caution">
    <text evidence="6">The sequence shown here is derived from an EMBL/GenBank/DDBJ whole genome shotgun (WGS) entry which is preliminary data.</text>
</comment>
<evidence type="ECO:0000313" key="7">
    <source>
        <dbReference type="Proteomes" id="UP000715965"/>
    </source>
</evidence>
<comment type="cofactor">
    <cofactor evidence="1">
        <name>Zn(2+)</name>
        <dbReference type="ChEBI" id="CHEBI:29105"/>
    </cofactor>
</comment>
<dbReference type="RefSeq" id="WP_193779453.1">
    <property type="nucleotide sequence ID" value="NZ_JADDOJ010000012.1"/>
</dbReference>
<evidence type="ECO:0000256" key="2">
    <source>
        <dbReference type="ARBA" id="ARBA00022723"/>
    </source>
</evidence>
<keyword evidence="2" id="KW-0479">Metal-binding</keyword>
<accession>A0ABR9SC35</accession>
<evidence type="ECO:0000256" key="4">
    <source>
        <dbReference type="ARBA" id="ARBA00022833"/>
    </source>
</evidence>
<sequence length="313" mass="33537">MTTITLDDGSPRTLPRHEEIAGSNCGTPGVWHFAAPQPGPRIVLTALVHGNEVCGAEAAWWAVQQAPRPRAGSLTVVFCNLAAYERLDDGTKGDCRLVDEDMNRVWGRVDPQAGPSDTTELRRAREILPHVAEADVLLDLHSMTEAAPALGLVGRAPKNLDFARRLGFPGLLVQDAGHAAGLRLIDRPPYGDPTAAAQAMLVECGAHFSPAAFEAAHAVVGRLLASFLHGENAVSEPQTVIEVTEAVTIRSDDFEFTQDWPNMGCVTEAGTLVARDGGVEVRTPGDNTFLIMPASARFRRPGLTAVRFGRRVA</sequence>
<gene>
    <name evidence="6" type="ORF">IM725_04885</name>
</gene>
<proteinExistence type="predicted"/>
<dbReference type="Proteomes" id="UP000715965">
    <property type="component" value="Unassembled WGS sequence"/>
</dbReference>
<organism evidence="6 7">
    <name type="scientific">Ramlibacter aquaticus</name>
    <dbReference type="NCBI Taxonomy" id="2780094"/>
    <lineage>
        <taxon>Bacteria</taxon>
        <taxon>Pseudomonadati</taxon>
        <taxon>Pseudomonadota</taxon>
        <taxon>Betaproteobacteria</taxon>
        <taxon>Burkholderiales</taxon>
        <taxon>Comamonadaceae</taxon>
        <taxon>Ramlibacter</taxon>
    </lineage>
</organism>
<evidence type="ECO:0000259" key="5">
    <source>
        <dbReference type="Pfam" id="PF24827"/>
    </source>
</evidence>
<dbReference type="SUPFAM" id="SSF53187">
    <property type="entry name" value="Zn-dependent exopeptidases"/>
    <property type="match status" value="1"/>
</dbReference>
<evidence type="ECO:0000313" key="6">
    <source>
        <dbReference type="EMBL" id="MBE7939909.1"/>
    </source>
</evidence>
<dbReference type="PANTHER" id="PTHR15162:SF7">
    <property type="entry name" value="SUCCINYLGLUTAMATE DESUCCINYLASE"/>
    <property type="match status" value="1"/>
</dbReference>
<protein>
    <submittedName>
        <fullName evidence="6">Succinylglutamate desuccinylase/aspartoacylase family protein</fullName>
    </submittedName>
</protein>
<dbReference type="Pfam" id="PF24827">
    <property type="entry name" value="AstE_AspA_cat"/>
    <property type="match status" value="1"/>
</dbReference>
<feature type="domain" description="Succinylglutamate desuccinylase/Aspartoacylase catalytic" evidence="5">
    <location>
        <begin position="38"/>
        <end position="147"/>
    </location>
</feature>